<sequence>MSMSTDSGRPLNKRLLVFTFVVYGLVMAALLSLGTWQVQRLAWKEGLLANIQARTSDTPASLTEIEMLYAKGEDIEYRPVVLHGTFDHTQESHFFATHKGESGFYLYTPLILTDGRTVIVNRGFVPYALKDQTTRPETLVGSAVEVIGLARNRLPEKPSFIVPENDPSKNLYYWKDWVVMVEQAGLDPSRTLPFFVDERAREGEPFYPVGGVTLVDLPNSHLQYALTWYGLAATLTIMLIFWLVASIRRTRLAS</sequence>
<comment type="subcellular location">
    <subcellularLocation>
        <location evidence="6">Cell membrane</location>
        <topology evidence="6">Multi-pass membrane protein</topology>
    </subcellularLocation>
    <subcellularLocation>
        <location evidence="1">Membrane</location>
    </subcellularLocation>
</comment>
<dbReference type="CDD" id="cd06662">
    <property type="entry name" value="SURF1"/>
    <property type="match status" value="1"/>
</dbReference>
<keyword evidence="4 6" id="KW-1133">Transmembrane helix</keyword>
<dbReference type="Proteomes" id="UP000641137">
    <property type="component" value="Unassembled WGS sequence"/>
</dbReference>
<keyword evidence="8" id="KW-1185">Reference proteome</keyword>
<feature type="transmembrane region" description="Helical" evidence="6">
    <location>
        <begin position="226"/>
        <end position="245"/>
    </location>
</feature>
<dbReference type="Pfam" id="PF02104">
    <property type="entry name" value="SURF1"/>
    <property type="match status" value="1"/>
</dbReference>
<evidence type="ECO:0000313" key="8">
    <source>
        <dbReference type="Proteomes" id="UP000641137"/>
    </source>
</evidence>
<comment type="caution">
    <text evidence="6">Lacks conserved residue(s) required for the propagation of feature annotation.</text>
</comment>
<evidence type="ECO:0000256" key="1">
    <source>
        <dbReference type="ARBA" id="ARBA00004370"/>
    </source>
</evidence>
<evidence type="ECO:0000256" key="2">
    <source>
        <dbReference type="ARBA" id="ARBA00007165"/>
    </source>
</evidence>
<reference evidence="7" key="2">
    <citation type="submission" date="2020-09" db="EMBL/GenBank/DDBJ databases">
        <authorList>
            <person name="Sun Q."/>
            <person name="Kim S."/>
        </authorList>
    </citation>
    <scope>NUCLEOTIDE SEQUENCE</scope>
    <source>
        <strain evidence="7">KCTC 42097</strain>
    </source>
</reference>
<proteinExistence type="inferred from homology"/>
<comment type="similarity">
    <text evidence="2 6">Belongs to the SURF1 family.</text>
</comment>
<reference evidence="7" key="1">
    <citation type="journal article" date="2014" name="Int. J. Syst. Evol. Microbiol.">
        <title>Complete genome sequence of Corynebacterium casei LMG S-19264T (=DSM 44701T), isolated from a smear-ripened cheese.</title>
        <authorList>
            <consortium name="US DOE Joint Genome Institute (JGI-PGF)"/>
            <person name="Walter F."/>
            <person name="Albersmeier A."/>
            <person name="Kalinowski J."/>
            <person name="Ruckert C."/>
        </authorList>
    </citation>
    <scope>NUCLEOTIDE SEQUENCE</scope>
    <source>
        <strain evidence="7">KCTC 42097</strain>
    </source>
</reference>
<keyword evidence="5 6" id="KW-0472">Membrane</keyword>
<keyword evidence="6" id="KW-1003">Cell membrane</keyword>
<evidence type="ECO:0000313" key="7">
    <source>
        <dbReference type="EMBL" id="GHC71523.1"/>
    </source>
</evidence>
<dbReference type="PANTHER" id="PTHR23427:SF2">
    <property type="entry name" value="SURFEIT LOCUS PROTEIN 1"/>
    <property type="match status" value="1"/>
</dbReference>
<evidence type="ECO:0000256" key="6">
    <source>
        <dbReference type="RuleBase" id="RU363076"/>
    </source>
</evidence>
<dbReference type="InterPro" id="IPR002994">
    <property type="entry name" value="Surf1/Shy1"/>
</dbReference>
<dbReference type="AlphaFoldDB" id="A0A8J3DIV3"/>
<dbReference type="InterPro" id="IPR045214">
    <property type="entry name" value="Surf1/Surf4"/>
</dbReference>
<evidence type="ECO:0000256" key="5">
    <source>
        <dbReference type="ARBA" id="ARBA00023136"/>
    </source>
</evidence>
<comment type="caution">
    <text evidence="7">The sequence shown here is derived from an EMBL/GenBank/DDBJ whole genome shotgun (WGS) entry which is preliminary data.</text>
</comment>
<dbReference type="PANTHER" id="PTHR23427">
    <property type="entry name" value="SURFEIT LOCUS PROTEIN"/>
    <property type="match status" value="1"/>
</dbReference>
<evidence type="ECO:0000256" key="3">
    <source>
        <dbReference type="ARBA" id="ARBA00022692"/>
    </source>
</evidence>
<accession>A0A8J3DIV3</accession>
<dbReference type="GO" id="GO:0005886">
    <property type="term" value="C:plasma membrane"/>
    <property type="evidence" value="ECO:0007669"/>
    <property type="project" value="UniProtKB-SubCell"/>
</dbReference>
<organism evidence="7 8">
    <name type="scientific">Limoniibacter endophyticus</name>
    <dbReference type="NCBI Taxonomy" id="1565040"/>
    <lineage>
        <taxon>Bacteria</taxon>
        <taxon>Pseudomonadati</taxon>
        <taxon>Pseudomonadota</taxon>
        <taxon>Alphaproteobacteria</taxon>
        <taxon>Hyphomicrobiales</taxon>
        <taxon>Bartonellaceae</taxon>
        <taxon>Limoniibacter</taxon>
    </lineage>
</organism>
<dbReference type="RefSeq" id="WP_244636679.1">
    <property type="nucleotide sequence ID" value="NZ_BMZO01000005.1"/>
</dbReference>
<dbReference type="EMBL" id="BMZO01000005">
    <property type="protein sequence ID" value="GHC71523.1"/>
    <property type="molecule type" value="Genomic_DNA"/>
</dbReference>
<keyword evidence="3 6" id="KW-0812">Transmembrane</keyword>
<dbReference type="PROSITE" id="PS50895">
    <property type="entry name" value="SURF1"/>
    <property type="match status" value="1"/>
</dbReference>
<protein>
    <recommendedName>
        <fullName evidence="6">SURF1-like protein</fullName>
    </recommendedName>
</protein>
<name>A0A8J3DIV3_9HYPH</name>
<evidence type="ECO:0000256" key="4">
    <source>
        <dbReference type="ARBA" id="ARBA00022989"/>
    </source>
</evidence>
<gene>
    <name evidence="7" type="ORF">GCM10010136_18800</name>
</gene>